<dbReference type="AlphaFoldDB" id="A0A2P2N7I0"/>
<sequence>MGNAKIRLCSSVTKKAMNSSHGNNPFAKKKEKVANNRHPPLNQGEPHSLGCPF</sequence>
<evidence type="ECO:0000313" key="2">
    <source>
        <dbReference type="EMBL" id="MBX38390.1"/>
    </source>
</evidence>
<feature type="region of interest" description="Disordered" evidence="1">
    <location>
        <begin position="14"/>
        <end position="53"/>
    </location>
</feature>
<organism evidence="2">
    <name type="scientific">Rhizophora mucronata</name>
    <name type="common">Asiatic mangrove</name>
    <dbReference type="NCBI Taxonomy" id="61149"/>
    <lineage>
        <taxon>Eukaryota</taxon>
        <taxon>Viridiplantae</taxon>
        <taxon>Streptophyta</taxon>
        <taxon>Embryophyta</taxon>
        <taxon>Tracheophyta</taxon>
        <taxon>Spermatophyta</taxon>
        <taxon>Magnoliopsida</taxon>
        <taxon>eudicotyledons</taxon>
        <taxon>Gunneridae</taxon>
        <taxon>Pentapetalae</taxon>
        <taxon>rosids</taxon>
        <taxon>fabids</taxon>
        <taxon>Malpighiales</taxon>
        <taxon>Rhizophoraceae</taxon>
        <taxon>Rhizophora</taxon>
    </lineage>
</organism>
<proteinExistence type="predicted"/>
<accession>A0A2P2N7I0</accession>
<evidence type="ECO:0000256" key="1">
    <source>
        <dbReference type="SAM" id="MobiDB-lite"/>
    </source>
</evidence>
<reference evidence="2" key="1">
    <citation type="submission" date="2018-02" db="EMBL/GenBank/DDBJ databases">
        <title>Rhizophora mucronata_Transcriptome.</title>
        <authorList>
            <person name="Meera S.P."/>
            <person name="Sreeshan A."/>
            <person name="Augustine A."/>
        </authorList>
    </citation>
    <scope>NUCLEOTIDE SEQUENCE</scope>
    <source>
        <tissue evidence="2">Leaf</tissue>
    </source>
</reference>
<protein>
    <submittedName>
        <fullName evidence="2">Uncharacterized protein</fullName>
    </submittedName>
</protein>
<feature type="compositionally biased region" description="Polar residues" evidence="1">
    <location>
        <begin position="14"/>
        <end position="23"/>
    </location>
</feature>
<name>A0A2P2N7I0_RHIMU</name>
<dbReference type="EMBL" id="GGEC01057906">
    <property type="protein sequence ID" value="MBX38390.1"/>
    <property type="molecule type" value="Transcribed_RNA"/>
</dbReference>